<comment type="caution">
    <text evidence="4">The sequence shown here is derived from an EMBL/GenBank/DDBJ whole genome shotgun (WGS) entry which is preliminary data.</text>
</comment>
<keyword evidence="1" id="KW-0732">Signal</keyword>
<dbReference type="Gene3D" id="2.30.42.10">
    <property type="match status" value="1"/>
</dbReference>
<evidence type="ECO:0000259" key="2">
    <source>
        <dbReference type="Pfam" id="PF05299"/>
    </source>
</evidence>
<keyword evidence="5" id="KW-1185">Reference proteome</keyword>
<reference evidence="4 5" key="1">
    <citation type="submission" date="2024-06" db="EMBL/GenBank/DDBJ databases">
        <authorList>
            <person name="Woo H."/>
        </authorList>
    </citation>
    <scope>NUCLEOTIDE SEQUENCE [LARGE SCALE GENOMIC DNA]</scope>
    <source>
        <strain evidence="4 5">Si-c</strain>
    </source>
</reference>
<dbReference type="Gene3D" id="1.10.390.10">
    <property type="entry name" value="Neutral Protease Domain 2"/>
    <property type="match status" value="1"/>
</dbReference>
<feature type="signal peptide" evidence="1">
    <location>
        <begin position="1"/>
        <end position="24"/>
    </location>
</feature>
<dbReference type="Pfam" id="PF05299">
    <property type="entry name" value="Peptidase_M61"/>
    <property type="match status" value="1"/>
</dbReference>
<dbReference type="SUPFAM" id="SSF50156">
    <property type="entry name" value="PDZ domain-like"/>
    <property type="match status" value="1"/>
</dbReference>
<dbReference type="PIRSF" id="PIRSF016493">
    <property type="entry name" value="Glycyl_aminpptds"/>
    <property type="match status" value="1"/>
</dbReference>
<sequence length="633" mass="70586">MKATRLASAVVAAAIGLVSLNVLADDVPPPKDVTYPGTLQISVDATDLAHRVFRVHEVIPAQAGALTLLYPQWLPGNHSPSGPIDKFAGLVVKANGQVIPWVRDPLNVYAFHVDVPQGASNVEVDFQYLTPQNPREGRVVMTPEMLDLQWNANAVYPAGYYTRQIKVDASAKFPAGWQFGTALETASRDGATVHFKTTTFNTLVDSPIYAGKYFKRLDLDPGAKAAVHMDIVADDPKDLEIKPEQEKPFHNLVQQMYKLYGAHHYDHYDFLVSLSDKMGGEGLEHHQSSEDGTSADFFTAWDKNALGRDLFSHEYNHSWDGKYRRPADLWTPNFNVPMQDSLLWVYEGQTQFWGQVMASRAGLWNDEQAHDMWAYVAATYDKGRPGLASWRNVQDTTNDPIIAQRAPLPYRNYQSSEDYYSAGQLIWLDVDGKLRELSHGKKSIDDFAKAFFGMDNGSFVTNTYTFDDVVKTLNDIQPYGWAKYLRDRLDGHGPLIGGFEAHGWKLVYTDKPSAAVKAIEARRHFADLTYSLGLSVGKGGQIGDVLWDGPAFKAGLAPSMTVVAVNGRDYDPDALKDAVTAAAKDKSQQIQLLVKDFDQYKTINIDYHDGLKYPHLVRDTSKPDTLTALFKAR</sequence>
<dbReference type="RefSeq" id="WP_367853871.1">
    <property type="nucleotide sequence ID" value="NZ_JBFOHK010000002.1"/>
</dbReference>
<evidence type="ECO:0000259" key="3">
    <source>
        <dbReference type="Pfam" id="PF17899"/>
    </source>
</evidence>
<feature type="chain" id="PRO_5045886530" evidence="1">
    <location>
        <begin position="25"/>
        <end position="633"/>
    </location>
</feature>
<feature type="domain" description="Peptidase M61 N-terminal" evidence="3">
    <location>
        <begin position="41"/>
        <end position="212"/>
    </location>
</feature>
<evidence type="ECO:0000313" key="5">
    <source>
        <dbReference type="Proteomes" id="UP001556220"/>
    </source>
</evidence>
<dbReference type="EMBL" id="JBFOHK010000002">
    <property type="protein sequence ID" value="MEW9571798.1"/>
    <property type="molecule type" value="Genomic_DNA"/>
</dbReference>
<protein>
    <submittedName>
        <fullName evidence="4">M61 family metallopeptidase</fullName>
    </submittedName>
</protein>
<accession>A0ABV3QD93</accession>
<organism evidence="4 5">
    <name type="scientific">Rhodanobacter lycopersici</name>
    <dbReference type="NCBI Taxonomy" id="3162487"/>
    <lineage>
        <taxon>Bacteria</taxon>
        <taxon>Pseudomonadati</taxon>
        <taxon>Pseudomonadota</taxon>
        <taxon>Gammaproteobacteria</taxon>
        <taxon>Lysobacterales</taxon>
        <taxon>Rhodanobacteraceae</taxon>
        <taxon>Rhodanobacter</taxon>
    </lineage>
</organism>
<gene>
    <name evidence="4" type="ORF">ABQJ54_08540</name>
</gene>
<evidence type="ECO:0000256" key="1">
    <source>
        <dbReference type="SAM" id="SignalP"/>
    </source>
</evidence>
<dbReference type="Pfam" id="PF17899">
    <property type="entry name" value="Peptidase_M61_N"/>
    <property type="match status" value="1"/>
</dbReference>
<dbReference type="InterPro" id="IPR040756">
    <property type="entry name" value="Peptidase_M61_N"/>
</dbReference>
<name>A0ABV3QD93_9GAMM</name>
<dbReference type="Proteomes" id="UP001556220">
    <property type="component" value="Unassembled WGS sequence"/>
</dbReference>
<evidence type="ECO:0000313" key="4">
    <source>
        <dbReference type="EMBL" id="MEW9571798.1"/>
    </source>
</evidence>
<dbReference type="InterPro" id="IPR027268">
    <property type="entry name" value="Peptidase_M4/M1_CTD_sf"/>
</dbReference>
<dbReference type="InterPro" id="IPR036034">
    <property type="entry name" value="PDZ_sf"/>
</dbReference>
<dbReference type="Gene3D" id="2.60.40.3650">
    <property type="match status" value="1"/>
</dbReference>
<proteinExistence type="predicted"/>
<dbReference type="InterPro" id="IPR007963">
    <property type="entry name" value="Peptidase_M61_catalytic"/>
</dbReference>
<dbReference type="InterPro" id="IPR024191">
    <property type="entry name" value="Peptidase_M61"/>
</dbReference>
<feature type="domain" description="Peptidase M61 catalytic" evidence="2">
    <location>
        <begin position="309"/>
        <end position="426"/>
    </location>
</feature>